<evidence type="ECO:0000313" key="3">
    <source>
        <dbReference type="EMBL" id="MCZ8546851.1"/>
    </source>
</evidence>
<name>A0ABT4QZ35_9HYPH</name>
<feature type="transmembrane region" description="Helical" evidence="1">
    <location>
        <begin position="157"/>
        <end position="180"/>
    </location>
</feature>
<evidence type="ECO:0000313" key="4">
    <source>
        <dbReference type="Proteomes" id="UP001152178"/>
    </source>
</evidence>
<feature type="transmembrane region" description="Helical" evidence="1">
    <location>
        <begin position="291"/>
        <end position="311"/>
    </location>
</feature>
<dbReference type="EMBL" id="JAPFQA010000011">
    <property type="protein sequence ID" value="MCZ8546851.1"/>
    <property type="molecule type" value="Genomic_DNA"/>
</dbReference>
<comment type="caution">
    <text evidence="3">The sequence shown here is derived from an EMBL/GenBank/DDBJ whole genome shotgun (WGS) entry which is preliminary data.</text>
</comment>
<keyword evidence="1" id="KW-1133">Transmembrane helix</keyword>
<keyword evidence="4" id="KW-1185">Reference proteome</keyword>
<feature type="transmembrane region" description="Helical" evidence="1">
    <location>
        <begin position="20"/>
        <end position="41"/>
    </location>
</feature>
<proteinExistence type="predicted"/>
<gene>
    <name evidence="3" type="ORF">OOJ09_21905</name>
</gene>
<dbReference type="Proteomes" id="UP001152178">
    <property type="component" value="Unassembled WGS sequence"/>
</dbReference>
<organism evidence="3 4">
    <name type="scientific">Mesorhizobium qingshengii</name>
    <dbReference type="NCBI Taxonomy" id="1165689"/>
    <lineage>
        <taxon>Bacteria</taxon>
        <taxon>Pseudomonadati</taxon>
        <taxon>Pseudomonadota</taxon>
        <taxon>Alphaproteobacteria</taxon>
        <taxon>Hyphomicrobiales</taxon>
        <taxon>Phyllobacteriaceae</taxon>
        <taxon>Mesorhizobium</taxon>
    </lineage>
</organism>
<feature type="transmembrane region" description="Helical" evidence="1">
    <location>
        <begin position="192"/>
        <end position="219"/>
    </location>
</feature>
<feature type="transmembrane region" description="Helical" evidence="1">
    <location>
        <begin position="317"/>
        <end position="336"/>
    </location>
</feature>
<dbReference type="Pfam" id="PF14378">
    <property type="entry name" value="PAP2_3"/>
    <property type="match status" value="1"/>
</dbReference>
<dbReference type="RefSeq" id="WP_269907193.1">
    <property type="nucleotide sequence ID" value="NZ_JAPFQA010000011.1"/>
</dbReference>
<protein>
    <submittedName>
        <fullName evidence="3">Phosphatase PAP2 family protein</fullName>
    </submittedName>
</protein>
<sequence>MSTHGEQRGGNRRSATILDLDIAATRGGWLLVALCLAYAVAALWLQPYRYLHLAQSYAEPFVFFLPSLLAAGLGVAALIFARHAPIRFMLDTLTQRWLGAAPVIVLFFLGITAFTTLKVAIPDVVPFYADRALAGLDLRLHGTDPWAWAHSVVSEPLSAIIFASYGFGWLVQWFGTLLFVAFWNSPARRLRYLWAFALTTILCGTVLATLLSSAGPIFYDQLYGGDRFAGLQAALAQNGHATPVQAYANYLLAAYESGRPELGTGISAMPSMHVAFVTLNALFLTGFGRRWAMAGWSFAALILFGSVYAGWHYAVDGYLSILVVSLLWYLTGRFALPHVTRNTADAGVALPDPGAAVSELT</sequence>
<evidence type="ECO:0000256" key="1">
    <source>
        <dbReference type="SAM" id="Phobius"/>
    </source>
</evidence>
<dbReference type="InterPro" id="IPR026841">
    <property type="entry name" value="Aur1/Ipt1"/>
</dbReference>
<accession>A0ABT4QZ35</accession>
<keyword evidence="1" id="KW-0472">Membrane</keyword>
<evidence type="ECO:0000259" key="2">
    <source>
        <dbReference type="Pfam" id="PF14378"/>
    </source>
</evidence>
<feature type="transmembrane region" description="Helical" evidence="1">
    <location>
        <begin position="61"/>
        <end position="81"/>
    </location>
</feature>
<reference evidence="3" key="1">
    <citation type="submission" date="2022-11" db="EMBL/GenBank/DDBJ databases">
        <authorList>
            <person name="Coimbra C."/>
        </authorList>
    </citation>
    <scope>NUCLEOTIDE SEQUENCE</scope>
    <source>
        <strain evidence="3">Jales19</strain>
    </source>
</reference>
<feature type="transmembrane region" description="Helical" evidence="1">
    <location>
        <begin position="262"/>
        <end position="284"/>
    </location>
</feature>
<keyword evidence="1" id="KW-0812">Transmembrane</keyword>
<feature type="domain" description="Inositolphosphotransferase Aur1/Ipt1" evidence="2">
    <location>
        <begin position="132"/>
        <end position="329"/>
    </location>
</feature>
<feature type="transmembrane region" description="Helical" evidence="1">
    <location>
        <begin position="97"/>
        <end position="121"/>
    </location>
</feature>